<dbReference type="GO" id="GO:0005549">
    <property type="term" value="F:odorant binding"/>
    <property type="evidence" value="ECO:0007669"/>
    <property type="project" value="InterPro"/>
</dbReference>
<gene>
    <name evidence="6" type="primary">LOC114248210</name>
</gene>
<dbReference type="GO" id="GO:0005576">
    <property type="term" value="C:extracellular region"/>
    <property type="evidence" value="ECO:0007669"/>
    <property type="project" value="UniProtKB-SubCell"/>
</dbReference>
<dbReference type="Proteomes" id="UP000504629">
    <property type="component" value="Unplaced"/>
</dbReference>
<evidence type="ECO:0000313" key="5">
    <source>
        <dbReference type="Proteomes" id="UP000504629"/>
    </source>
</evidence>
<dbReference type="Pfam" id="PF01395">
    <property type="entry name" value="PBP_GOBP"/>
    <property type="match status" value="1"/>
</dbReference>
<dbReference type="FunFam" id="1.10.238.20:FF:000001">
    <property type="entry name" value="General odorant-binding protein lush"/>
    <property type="match status" value="1"/>
</dbReference>
<feature type="signal peptide" evidence="4">
    <location>
        <begin position="1"/>
        <end position="18"/>
    </location>
</feature>
<evidence type="ECO:0000256" key="2">
    <source>
        <dbReference type="ARBA" id="ARBA00008098"/>
    </source>
</evidence>
<evidence type="ECO:0000256" key="3">
    <source>
        <dbReference type="ARBA" id="ARBA00022525"/>
    </source>
</evidence>
<protein>
    <submittedName>
        <fullName evidence="6">General odorant-binding protein 83a-like isoform X1</fullName>
    </submittedName>
</protein>
<evidence type="ECO:0000256" key="1">
    <source>
        <dbReference type="ARBA" id="ARBA00004613"/>
    </source>
</evidence>
<keyword evidence="3" id="KW-0964">Secreted</keyword>
<dbReference type="AlphaFoldDB" id="A0A6J2K894"/>
<comment type="similarity">
    <text evidence="2">Belongs to the PBP/GOBP family.</text>
</comment>
<dbReference type="OrthoDB" id="7881430at2759"/>
<dbReference type="GeneID" id="114248210"/>
<dbReference type="SMART" id="SM00708">
    <property type="entry name" value="PhBP"/>
    <property type="match status" value="1"/>
</dbReference>
<dbReference type="PANTHER" id="PTHR21364">
    <property type="entry name" value="GENERAL ODORANT-BINDING PROTEIN 19A"/>
    <property type="match status" value="1"/>
</dbReference>
<organism evidence="5 6">
    <name type="scientific">Bombyx mandarina</name>
    <name type="common">Wild silk moth</name>
    <name type="synonym">Wild silkworm</name>
    <dbReference type="NCBI Taxonomy" id="7092"/>
    <lineage>
        <taxon>Eukaryota</taxon>
        <taxon>Metazoa</taxon>
        <taxon>Ecdysozoa</taxon>
        <taxon>Arthropoda</taxon>
        <taxon>Hexapoda</taxon>
        <taxon>Insecta</taxon>
        <taxon>Pterygota</taxon>
        <taxon>Neoptera</taxon>
        <taxon>Endopterygota</taxon>
        <taxon>Lepidoptera</taxon>
        <taxon>Glossata</taxon>
        <taxon>Ditrysia</taxon>
        <taxon>Bombycoidea</taxon>
        <taxon>Bombycidae</taxon>
        <taxon>Bombycinae</taxon>
        <taxon>Bombyx</taxon>
    </lineage>
</organism>
<dbReference type="RefSeq" id="XP_028037177.1">
    <property type="nucleotide sequence ID" value="XM_028181376.1"/>
</dbReference>
<dbReference type="CDD" id="cd23992">
    <property type="entry name" value="PBP_GOBP"/>
    <property type="match status" value="1"/>
</dbReference>
<evidence type="ECO:0000313" key="6">
    <source>
        <dbReference type="RefSeq" id="XP_028037177.1"/>
    </source>
</evidence>
<evidence type="ECO:0000256" key="4">
    <source>
        <dbReference type="SAM" id="SignalP"/>
    </source>
</evidence>
<dbReference type="GO" id="GO:0007608">
    <property type="term" value="P:sensory perception of smell"/>
    <property type="evidence" value="ECO:0007669"/>
    <property type="project" value="UniProtKB-ARBA"/>
</dbReference>
<accession>A0A6J2K894</accession>
<dbReference type="PANTHER" id="PTHR21364:SF2">
    <property type="entry name" value="GENERAL ODORANT-BINDING PROTEIN 19A"/>
    <property type="match status" value="1"/>
</dbReference>
<reference evidence="6" key="1">
    <citation type="submission" date="2025-08" db="UniProtKB">
        <authorList>
            <consortium name="RefSeq"/>
        </authorList>
    </citation>
    <scope>IDENTIFICATION</scope>
    <source>
        <tissue evidence="6">Silk gland</tissue>
    </source>
</reference>
<keyword evidence="4" id="KW-0732">Signal</keyword>
<dbReference type="Gene3D" id="1.10.238.20">
    <property type="entry name" value="Pheromone/general odorant binding protein domain"/>
    <property type="match status" value="1"/>
</dbReference>
<comment type="subcellular location">
    <subcellularLocation>
        <location evidence="1">Secreted</location>
    </subcellularLocation>
</comment>
<dbReference type="SUPFAM" id="SSF47565">
    <property type="entry name" value="Insect pheromone/odorant-binding proteins"/>
    <property type="match status" value="1"/>
</dbReference>
<feature type="chain" id="PRO_5026852750" evidence="4">
    <location>
        <begin position="19"/>
        <end position="148"/>
    </location>
</feature>
<name>A0A6J2K894_BOMMA</name>
<dbReference type="PRINTS" id="PR00485">
    <property type="entry name" value="MEALWORMBTLB"/>
</dbReference>
<keyword evidence="5" id="KW-1185">Reference proteome</keyword>
<proteinExistence type="inferred from homology"/>
<dbReference type="InterPro" id="IPR036728">
    <property type="entry name" value="PBP_GOBP_sf"/>
</dbReference>
<dbReference type="KEGG" id="bman:114248210"/>
<sequence length="148" mass="16822">MITASLHVIFALLAFVYGGKDKPVLSEEIKEIIQTVHDECVGKTGVSEEDITNCESGIFKEDVKLKCYMFCLLEEAGLVNDDGTVDYEMFTSLIPEEYFDRATKMIFSCKELDTPDKDKCERAFEVHKCSYEKDPDVSIVTILNVREK</sequence>
<dbReference type="InterPro" id="IPR006170">
    <property type="entry name" value="PBP/GOBP"/>
</dbReference>